<keyword evidence="6" id="KW-0828">Tyrosine catabolism</keyword>
<feature type="binding site" evidence="10">
    <location>
        <position position="263"/>
    </location>
    <ligand>
        <name>Fe cation</name>
        <dbReference type="ChEBI" id="CHEBI:24875"/>
    </ligand>
</feature>
<dbReference type="GO" id="GO:0046872">
    <property type="term" value="F:metal ion binding"/>
    <property type="evidence" value="ECO:0007669"/>
    <property type="project" value="UniProtKB-KW"/>
</dbReference>
<evidence type="ECO:0000259" key="11">
    <source>
        <dbReference type="PROSITE" id="PS51819"/>
    </source>
</evidence>
<dbReference type="PIRSF" id="PIRSF009283">
    <property type="entry name" value="HPP_dOase"/>
    <property type="match status" value="1"/>
</dbReference>
<dbReference type="UniPathway" id="UPA00139">
    <property type="reaction ID" value="UER00362"/>
</dbReference>
<keyword evidence="5" id="KW-0677">Repeat</keyword>
<dbReference type="InterPro" id="IPR018146">
    <property type="entry name" value="Glyoxalase_1_CS"/>
</dbReference>
<accession>A0A2T9YSP8</accession>
<keyword evidence="8" id="KW-0585">Phenylalanine catabolism</keyword>
<dbReference type="PANTHER" id="PTHR11959:SF1">
    <property type="entry name" value="4-HYDROXYPHENYLPYRUVATE DIOXYGENASE"/>
    <property type="match status" value="1"/>
</dbReference>
<reference evidence="12 13" key="1">
    <citation type="journal article" date="2018" name="MBio">
        <title>Comparative Genomics Reveals the Core Gene Toolbox for the Fungus-Insect Symbiosis.</title>
        <authorList>
            <person name="Wang Y."/>
            <person name="Stata M."/>
            <person name="Wang W."/>
            <person name="Stajich J.E."/>
            <person name="White M.M."/>
            <person name="Moncalvo J.M."/>
        </authorList>
    </citation>
    <scope>NUCLEOTIDE SEQUENCE [LARGE SCALE GENOMIC DNA]</scope>
    <source>
        <strain evidence="12 13">SC-DP-2</strain>
    </source>
</reference>
<sequence>MGSNGDSIQRFIKYETFDHIRLWVGNAKQAASFYCTRLGFKPYAYSGLETGSREVVSHVVRNKDAIFVFQSALYPGNAEMGDFLTLHGDGVRDIAFAADDAEKCYRSAVERGATPVKEPWTETDKYGSVKMATISLYNGTNHTFVQRNGYSGFFLPNFTKAEPDPLLEILPDISINYVDHCVSNQPDNKMVEVCDKYEKILDFHRFWSVDDKDIHTKYSSLRSIVMANEEENVKLPINEPAVGLRKSQIEEFIDHYGGPGIQHIALNCDNIIEIIKNLRSRGAEFLPTPKSYYDSLRKKLKDPSLKMNYEIAEDLNDLEKLSILVDYDQNGYLLQIFTKPLQDRPTLFIEFIQRRNHNGFGAGNFKSLFESIKREQELRGNL</sequence>
<dbReference type="GO" id="GO:0003868">
    <property type="term" value="F:4-hydroxyphenylpyruvate dioxygenase activity"/>
    <property type="evidence" value="ECO:0007669"/>
    <property type="project" value="InterPro"/>
</dbReference>
<dbReference type="OrthoDB" id="414569at2759"/>
<evidence type="ECO:0000256" key="5">
    <source>
        <dbReference type="ARBA" id="ARBA00022737"/>
    </source>
</evidence>
<evidence type="ECO:0000313" key="12">
    <source>
        <dbReference type="EMBL" id="PVU95284.1"/>
    </source>
</evidence>
<gene>
    <name evidence="12" type="ORF">BB560_005870</name>
</gene>
<dbReference type="GO" id="GO:0006559">
    <property type="term" value="P:L-phenylalanine catabolic process"/>
    <property type="evidence" value="ECO:0007669"/>
    <property type="project" value="UniProtKB-UniPathway"/>
</dbReference>
<protein>
    <recommendedName>
        <fullName evidence="3 9">4-hydroxyphenylpyruvate dioxygenase</fullName>
    </recommendedName>
</protein>
<dbReference type="STRING" id="133381.A0A2T9YSP8"/>
<comment type="cofactor">
    <cofactor evidence="10">
        <name>Fe cation</name>
        <dbReference type="ChEBI" id="CHEBI:24875"/>
    </cofactor>
    <text evidence="10">Binds 1 Fe cation per subunit.</text>
</comment>
<proteinExistence type="inferred from homology"/>
<evidence type="ECO:0000256" key="3">
    <source>
        <dbReference type="ARBA" id="ARBA00013222"/>
    </source>
</evidence>
<feature type="binding site" evidence="10">
    <location>
        <position position="350"/>
    </location>
    <ligand>
        <name>Fe cation</name>
        <dbReference type="ChEBI" id="CHEBI:24875"/>
    </ligand>
</feature>
<dbReference type="EMBL" id="MBFS01002570">
    <property type="protein sequence ID" value="PVU95284.1"/>
    <property type="molecule type" value="Genomic_DNA"/>
</dbReference>
<keyword evidence="13" id="KW-1185">Reference proteome</keyword>
<evidence type="ECO:0000256" key="1">
    <source>
        <dbReference type="ARBA" id="ARBA00005162"/>
    </source>
</evidence>
<dbReference type="GO" id="GO:0004462">
    <property type="term" value="F:lactoylglutathione lyase activity"/>
    <property type="evidence" value="ECO:0007669"/>
    <property type="project" value="InterPro"/>
</dbReference>
<keyword evidence="4 10" id="KW-0479">Metal-binding</keyword>
<dbReference type="Proteomes" id="UP000245609">
    <property type="component" value="Unassembled WGS sequence"/>
</dbReference>
<evidence type="ECO:0000256" key="10">
    <source>
        <dbReference type="PIRSR" id="PIRSR009283-1"/>
    </source>
</evidence>
<comment type="similarity">
    <text evidence="2 9">Belongs to the 4HPPD family.</text>
</comment>
<name>A0A2T9YSP8_9FUNG</name>
<organism evidence="12 13">
    <name type="scientific">Smittium megazygosporum</name>
    <dbReference type="NCBI Taxonomy" id="133381"/>
    <lineage>
        <taxon>Eukaryota</taxon>
        <taxon>Fungi</taxon>
        <taxon>Fungi incertae sedis</taxon>
        <taxon>Zoopagomycota</taxon>
        <taxon>Kickxellomycotina</taxon>
        <taxon>Harpellomycetes</taxon>
        <taxon>Harpellales</taxon>
        <taxon>Legeriomycetaceae</taxon>
        <taxon>Smittium</taxon>
    </lineage>
</organism>
<comment type="pathway">
    <text evidence="1">Amino-acid degradation; L-phenylalanine degradation; acetoacetate and fumarate from L-phenylalanine: step 3/6.</text>
</comment>
<dbReference type="PROSITE" id="PS00934">
    <property type="entry name" value="GLYOXALASE_I_1"/>
    <property type="match status" value="1"/>
</dbReference>
<dbReference type="InterPro" id="IPR004360">
    <property type="entry name" value="Glyas_Fos-R_dOase_dom"/>
</dbReference>
<evidence type="ECO:0000256" key="8">
    <source>
        <dbReference type="ARBA" id="ARBA00023232"/>
    </source>
</evidence>
<evidence type="ECO:0000256" key="4">
    <source>
        <dbReference type="ARBA" id="ARBA00022723"/>
    </source>
</evidence>
<dbReference type="Gene3D" id="3.10.180.10">
    <property type="entry name" value="2,3-Dihydroxybiphenyl 1,2-Dioxygenase, domain 1"/>
    <property type="match status" value="2"/>
</dbReference>
<dbReference type="SUPFAM" id="SSF54593">
    <property type="entry name" value="Glyoxalase/Bleomycin resistance protein/Dihydroxybiphenyl dioxygenase"/>
    <property type="match status" value="1"/>
</dbReference>
<dbReference type="GO" id="GO:0006572">
    <property type="term" value="P:L-tyrosine catabolic process"/>
    <property type="evidence" value="ECO:0007669"/>
    <property type="project" value="UniProtKB-KW"/>
</dbReference>
<dbReference type="PANTHER" id="PTHR11959">
    <property type="entry name" value="4-HYDROXYPHENYLPYRUVATE DIOXYGENASE"/>
    <property type="match status" value="1"/>
</dbReference>
<dbReference type="FunFam" id="3.10.180.10:FF:000001">
    <property type="entry name" value="4-hydroxyphenylpyruvate dioxygenase"/>
    <property type="match status" value="1"/>
</dbReference>
<dbReference type="InterPro" id="IPR029068">
    <property type="entry name" value="Glyas_Bleomycin-R_OHBP_Dase"/>
</dbReference>
<dbReference type="Pfam" id="PF00903">
    <property type="entry name" value="Glyoxalase"/>
    <property type="match status" value="2"/>
</dbReference>
<feature type="binding site" evidence="10">
    <location>
        <position position="180"/>
    </location>
    <ligand>
        <name>Fe cation</name>
        <dbReference type="ChEBI" id="CHEBI:24875"/>
    </ligand>
</feature>
<evidence type="ECO:0000313" key="13">
    <source>
        <dbReference type="Proteomes" id="UP000245609"/>
    </source>
</evidence>
<dbReference type="PROSITE" id="PS51819">
    <property type="entry name" value="VOC"/>
    <property type="match status" value="2"/>
</dbReference>
<dbReference type="CDD" id="cd08342">
    <property type="entry name" value="HPPD_N_like"/>
    <property type="match status" value="1"/>
</dbReference>
<evidence type="ECO:0000256" key="7">
    <source>
        <dbReference type="ARBA" id="ARBA00023004"/>
    </source>
</evidence>
<dbReference type="InterPro" id="IPR041736">
    <property type="entry name" value="4OHPhenylPyrv_dOase_N"/>
</dbReference>
<evidence type="ECO:0000256" key="2">
    <source>
        <dbReference type="ARBA" id="ARBA00005877"/>
    </source>
</evidence>
<evidence type="ECO:0000256" key="6">
    <source>
        <dbReference type="ARBA" id="ARBA00022878"/>
    </source>
</evidence>
<dbReference type="InterPro" id="IPR005956">
    <property type="entry name" value="4OHPhenylPyrv_dOase"/>
</dbReference>
<dbReference type="InterPro" id="IPR037523">
    <property type="entry name" value="VOC_core"/>
</dbReference>
<dbReference type="NCBIfam" id="TIGR01263">
    <property type="entry name" value="4HPPD"/>
    <property type="match status" value="1"/>
</dbReference>
<feature type="domain" description="VOC" evidence="11">
    <location>
        <begin position="16"/>
        <end position="147"/>
    </location>
</feature>
<feature type="domain" description="VOC" evidence="11">
    <location>
        <begin position="177"/>
        <end position="339"/>
    </location>
</feature>
<keyword evidence="7 10" id="KW-0408">Iron</keyword>
<dbReference type="CDD" id="cd07250">
    <property type="entry name" value="HPPD_C_like"/>
    <property type="match status" value="1"/>
</dbReference>
<evidence type="ECO:0000256" key="9">
    <source>
        <dbReference type="PIRNR" id="PIRNR009283"/>
    </source>
</evidence>
<comment type="caution">
    <text evidence="12">The sequence shown here is derived from an EMBL/GenBank/DDBJ whole genome shotgun (WGS) entry which is preliminary data.</text>
</comment>
<dbReference type="AlphaFoldDB" id="A0A2T9YSP8"/>
<dbReference type="InterPro" id="IPR041735">
    <property type="entry name" value="4OHPhenylPyrv_dOase_C"/>
</dbReference>